<organism evidence="1 2">
    <name type="scientific">Thermovirga lienii (strain ATCC BAA-1197 / DSM 17291 / Cas60314)</name>
    <dbReference type="NCBI Taxonomy" id="580340"/>
    <lineage>
        <taxon>Bacteria</taxon>
        <taxon>Thermotogati</taxon>
        <taxon>Synergistota</taxon>
        <taxon>Synergistia</taxon>
        <taxon>Synergistales</taxon>
        <taxon>Thermovirgaceae</taxon>
        <taxon>Thermovirga</taxon>
    </lineage>
</organism>
<dbReference type="InterPro" id="IPR019613">
    <property type="entry name" value="DUF4198"/>
</dbReference>
<evidence type="ECO:0000313" key="2">
    <source>
        <dbReference type="Proteomes" id="UP000005868"/>
    </source>
</evidence>
<keyword evidence="1" id="KW-0472">Membrane</keyword>
<evidence type="ECO:0000313" key="1">
    <source>
        <dbReference type="EMBL" id="AER67362.1"/>
    </source>
</evidence>
<name>G7V831_THELD</name>
<dbReference type="AlphaFoldDB" id="G7V831"/>
<sequence length="262" mass="29549">MKRFSFSIFVIVVTTFILSMCGVALAHFQVIKPQDNIVEQKEDATIEIKLLFTHPFEQKPMNMKKPEEFGVVVRGQKTDLLNTLKSYEAAPKATAWKTLYSIKRPGDHIFYVSPAPYWEEAEEKYIIHYTKTVVNAFGMEDAWDKPVGLRAEVIPLTRPYGLWAGNVFQGKVIVDGKPAAGADVEVEYYNTDSKVKAPKEPYITQVIKTDERGVFTYAIPWAGWWGFAALTDAPETMKSPSGQDAPIEIGALIWVYAEKAEM</sequence>
<dbReference type="HOGENOM" id="CLU_058596_1_1_0"/>
<dbReference type="OrthoDB" id="9780723at2"/>
<reference evidence="2" key="1">
    <citation type="submission" date="2011-10" db="EMBL/GenBank/DDBJ databases">
        <title>The complete genome of chromosome of Thermovirga lienii DSM 17291.</title>
        <authorList>
            <consortium name="US DOE Joint Genome Institute (JGI-PGF)"/>
            <person name="Lucas S."/>
            <person name="Copeland A."/>
            <person name="Lapidus A."/>
            <person name="Glavina del Rio T."/>
            <person name="Dalin E."/>
            <person name="Tice H."/>
            <person name="Bruce D."/>
            <person name="Goodwin L."/>
            <person name="Pitluck S."/>
            <person name="Peters L."/>
            <person name="Mikhailova N."/>
            <person name="Saunders E."/>
            <person name="Kyrpides N."/>
            <person name="Mavromatis K."/>
            <person name="Ivanova N."/>
            <person name="Last F.I."/>
            <person name="Brettin T."/>
            <person name="Detter J.C."/>
            <person name="Han C."/>
            <person name="Larimer F."/>
            <person name="Land M."/>
            <person name="Hauser L."/>
            <person name="Markowitz V."/>
            <person name="Cheng J.-F."/>
            <person name="Hugenholtz P."/>
            <person name="Woyke T."/>
            <person name="Wu D."/>
            <person name="Spring S."/>
            <person name="Schroeder M."/>
            <person name="Brambilla E.-M."/>
            <person name="Klenk H.-P."/>
            <person name="Eisen J.A."/>
        </authorList>
    </citation>
    <scope>NUCLEOTIDE SEQUENCE [LARGE SCALE GENOMIC DNA]</scope>
    <source>
        <strain evidence="2">ATCC BAA-1197 / DSM 17291 / Cas60314</strain>
    </source>
</reference>
<dbReference type="Proteomes" id="UP000005868">
    <property type="component" value="Chromosome"/>
</dbReference>
<accession>G7V831</accession>
<dbReference type="eggNOG" id="COG5266">
    <property type="taxonomic scope" value="Bacteria"/>
</dbReference>
<proteinExistence type="predicted"/>
<dbReference type="Pfam" id="PF10670">
    <property type="entry name" value="DUF4198"/>
    <property type="match status" value="1"/>
</dbReference>
<reference evidence="1 2" key="2">
    <citation type="journal article" date="2012" name="Stand. Genomic Sci.">
        <title>Genome sequence of the moderately thermophilic, amino-acid-degrading and sulfur-reducing bacterium Thermovirga lienii type strain (Cas60314(T)).</title>
        <authorList>
            <person name="Goker M."/>
            <person name="Saunders E."/>
            <person name="Lapidus A."/>
            <person name="Nolan M."/>
            <person name="Lucas S."/>
            <person name="Hammon N."/>
            <person name="Deshpande S."/>
            <person name="Cheng J.F."/>
            <person name="Han C."/>
            <person name="Tapia R."/>
            <person name="Goodwin L.A."/>
            <person name="Pitluck S."/>
            <person name="Liolios K."/>
            <person name="Mavromatis K."/>
            <person name="Pagani I."/>
            <person name="Ivanova N."/>
            <person name="Mikhailova N."/>
            <person name="Pati A."/>
            <person name="Chen A."/>
            <person name="Palaniappan K."/>
            <person name="Land M."/>
            <person name="Chang Y.J."/>
            <person name="Jeffries C.D."/>
            <person name="Brambilla E.M."/>
            <person name="Rohde M."/>
            <person name="Spring S."/>
            <person name="Detter J.C."/>
            <person name="Woyke T."/>
            <person name="Bristow J."/>
            <person name="Eisen J.A."/>
            <person name="Markowitz V."/>
            <person name="Hugenholtz P."/>
            <person name="Kyrpides N.C."/>
            <person name="Klenk H.P."/>
        </authorList>
    </citation>
    <scope>NUCLEOTIDE SEQUENCE [LARGE SCALE GENOMIC DNA]</scope>
    <source>
        <strain evidence="2">ATCC BAA-1197 / DSM 17291 / Cas60314</strain>
    </source>
</reference>
<dbReference type="EMBL" id="CP003096">
    <property type="protein sequence ID" value="AER67362.1"/>
    <property type="molecule type" value="Genomic_DNA"/>
</dbReference>
<protein>
    <submittedName>
        <fullName evidence="1">Nickel transport complex, NikM subunit, transmembrane</fullName>
    </submittedName>
</protein>
<keyword evidence="2" id="KW-1185">Reference proteome</keyword>
<keyword evidence="1" id="KW-0812">Transmembrane</keyword>
<dbReference type="STRING" id="580340.Tlie_1640"/>
<dbReference type="KEGG" id="tli:Tlie_1640"/>
<gene>
    <name evidence="1" type="ordered locus">Tlie_1640</name>
</gene>